<evidence type="ECO:0000313" key="1">
    <source>
        <dbReference type="EMBL" id="KKM66570.1"/>
    </source>
</evidence>
<dbReference type="EMBL" id="LAZR01010503">
    <property type="protein sequence ID" value="KKM66570.1"/>
    <property type="molecule type" value="Genomic_DNA"/>
</dbReference>
<gene>
    <name evidence="1" type="ORF">LCGC14_1479920</name>
</gene>
<dbReference type="GO" id="GO:0009264">
    <property type="term" value="P:deoxyribonucleotide catabolic process"/>
    <property type="evidence" value="ECO:0007669"/>
    <property type="project" value="InterPro"/>
</dbReference>
<comment type="caution">
    <text evidence="1">The sequence shown here is derived from an EMBL/GenBank/DDBJ whole genome shotgun (WGS) entry which is preliminary data.</text>
</comment>
<dbReference type="InterPro" id="IPR010708">
    <property type="entry name" value="5'(3')-deoxyribonucleotidase"/>
</dbReference>
<accession>A0A0F9LQ95</accession>
<sequence length="116" mass="13340">MEDKLKILLDLDGVIADFLPKLLEMYNYLTNEGVKVSDVRTCKTSKWVGDPYTLRKLIESPGFIRGLPPIKGAIEGVEHLHRQGHEIVFVSNGTNCPTSGHEKRDWLRYYFSKKNY</sequence>
<dbReference type="GO" id="GO:0008253">
    <property type="term" value="F:5'-nucleotidase activity"/>
    <property type="evidence" value="ECO:0007669"/>
    <property type="project" value="InterPro"/>
</dbReference>
<dbReference type="InterPro" id="IPR023214">
    <property type="entry name" value="HAD_sf"/>
</dbReference>
<dbReference type="AlphaFoldDB" id="A0A0F9LQ95"/>
<name>A0A0F9LQ95_9ZZZZ</name>
<dbReference type="InterPro" id="IPR036412">
    <property type="entry name" value="HAD-like_sf"/>
</dbReference>
<dbReference type="Gene3D" id="3.40.50.1000">
    <property type="entry name" value="HAD superfamily/HAD-like"/>
    <property type="match status" value="1"/>
</dbReference>
<dbReference type="SUPFAM" id="SSF56784">
    <property type="entry name" value="HAD-like"/>
    <property type="match status" value="1"/>
</dbReference>
<reference evidence="1" key="1">
    <citation type="journal article" date="2015" name="Nature">
        <title>Complex archaea that bridge the gap between prokaryotes and eukaryotes.</title>
        <authorList>
            <person name="Spang A."/>
            <person name="Saw J.H."/>
            <person name="Jorgensen S.L."/>
            <person name="Zaremba-Niedzwiedzka K."/>
            <person name="Martijn J."/>
            <person name="Lind A.E."/>
            <person name="van Eijk R."/>
            <person name="Schleper C."/>
            <person name="Guy L."/>
            <person name="Ettema T.J."/>
        </authorList>
    </citation>
    <scope>NUCLEOTIDE SEQUENCE</scope>
</reference>
<organism evidence="1">
    <name type="scientific">marine sediment metagenome</name>
    <dbReference type="NCBI Taxonomy" id="412755"/>
    <lineage>
        <taxon>unclassified sequences</taxon>
        <taxon>metagenomes</taxon>
        <taxon>ecological metagenomes</taxon>
    </lineage>
</organism>
<dbReference type="Pfam" id="PF06941">
    <property type="entry name" value="NT5C"/>
    <property type="match status" value="1"/>
</dbReference>
<proteinExistence type="predicted"/>
<protein>
    <submittedName>
        <fullName evidence="1">Uncharacterized protein</fullName>
    </submittedName>
</protein>